<organism evidence="6 7">
    <name type="scientific">Hyalella azteca</name>
    <name type="common">Amphipod</name>
    <dbReference type="NCBI Taxonomy" id="294128"/>
    <lineage>
        <taxon>Eukaryota</taxon>
        <taxon>Metazoa</taxon>
        <taxon>Ecdysozoa</taxon>
        <taxon>Arthropoda</taxon>
        <taxon>Crustacea</taxon>
        <taxon>Multicrustacea</taxon>
        <taxon>Malacostraca</taxon>
        <taxon>Eumalacostraca</taxon>
        <taxon>Peracarida</taxon>
        <taxon>Amphipoda</taxon>
        <taxon>Senticaudata</taxon>
        <taxon>Talitrida</taxon>
        <taxon>Talitroidea</taxon>
        <taxon>Hyalellidae</taxon>
        <taxon>Hyalella</taxon>
    </lineage>
</organism>
<dbReference type="RefSeq" id="XP_018009268.2">
    <property type="nucleotide sequence ID" value="XM_018153779.2"/>
</dbReference>
<dbReference type="Proteomes" id="UP000694843">
    <property type="component" value="Unplaced"/>
</dbReference>
<dbReference type="GO" id="GO:0005783">
    <property type="term" value="C:endoplasmic reticulum"/>
    <property type="evidence" value="ECO:0007669"/>
    <property type="project" value="InterPro"/>
</dbReference>
<evidence type="ECO:0000256" key="4">
    <source>
        <dbReference type="SAM" id="SignalP"/>
    </source>
</evidence>
<protein>
    <submittedName>
        <fullName evidence="7">Prolyl 4-hydroxylase subunit alpha-1-like</fullName>
    </submittedName>
</protein>
<feature type="domain" description="Prolyl 4-hydroxylase N-terminal" evidence="5">
    <location>
        <begin position="32"/>
        <end position="156"/>
    </location>
</feature>
<dbReference type="Gene3D" id="6.10.140.1460">
    <property type="match status" value="1"/>
</dbReference>
<dbReference type="Gene3D" id="2.60.120.620">
    <property type="entry name" value="q2cbj1_9rhob like domain"/>
    <property type="match status" value="1"/>
</dbReference>
<name>A0A8B7N7N7_HYAAZ</name>
<dbReference type="GeneID" id="108666845"/>
<keyword evidence="3" id="KW-0408">Iron</keyword>
<feature type="chain" id="PRO_5037549523" evidence="4">
    <location>
        <begin position="24"/>
        <end position="420"/>
    </location>
</feature>
<accession>A0A8B7N7N7</accession>
<dbReference type="InterPro" id="IPR011990">
    <property type="entry name" value="TPR-like_helical_dom_sf"/>
</dbReference>
<evidence type="ECO:0000313" key="7">
    <source>
        <dbReference type="RefSeq" id="XP_018009268.2"/>
    </source>
</evidence>
<dbReference type="PANTHER" id="PTHR10869">
    <property type="entry name" value="PROLYL 4-HYDROXYLASE ALPHA SUBUNIT"/>
    <property type="match status" value="1"/>
</dbReference>
<dbReference type="PANTHER" id="PTHR10869:SF244">
    <property type="entry name" value="PROLYL 4-HYDROXYLASE SUBUNIT ALPHA-2"/>
    <property type="match status" value="1"/>
</dbReference>
<sequence>MGNYMRLFSFSCMALAIFEQCAAGIGDVHTSASSVVRLAEVEDEVVAVLREHLQQQDRRLDTVRRYVDGWSKDSSSQLSNPVASYHLLRRLTLDYSDVLDAIDSVDQIRDVRRRLASVKEGLTLPKEDDLNGAALALVRLQDTYDLPFEELLQGRILDAPQASHLTAEDCLRFGQQSFVNLEFDLSERWTQRGLTLLREKRVLSAAENRKLHETVQAMNKRRKMRQMVETLAKEASEQVLDEFSGMGIPGSFQKTIYSMRDGSEHVDQLTDNYHRLCRGEMLQSSEVLSSQHCGYVHEAVPYGALLRFKAELVWPDPAILLFRDVVSDAEIAEIKRLAEPELQTTEVHSFVTHKKMKSLARIGKTAWVSSGRSRTVDAVVRRVASMTGLSTTKAEDLHVLNYGVGGHYDVHVDFFDLNNL</sequence>
<dbReference type="Gene3D" id="1.25.40.10">
    <property type="entry name" value="Tetratricopeptide repeat domain"/>
    <property type="match status" value="1"/>
</dbReference>
<evidence type="ECO:0000313" key="6">
    <source>
        <dbReference type="Proteomes" id="UP000694843"/>
    </source>
</evidence>
<dbReference type="Pfam" id="PF08336">
    <property type="entry name" value="P4Ha_N"/>
    <property type="match status" value="1"/>
</dbReference>
<evidence type="ECO:0000256" key="3">
    <source>
        <dbReference type="ARBA" id="ARBA00023004"/>
    </source>
</evidence>
<dbReference type="OMA" id="CINERPN"/>
<feature type="signal peptide" evidence="4">
    <location>
        <begin position="1"/>
        <end position="23"/>
    </location>
</feature>
<dbReference type="AlphaFoldDB" id="A0A8B7N7N7"/>
<evidence type="ECO:0000256" key="2">
    <source>
        <dbReference type="ARBA" id="ARBA00022896"/>
    </source>
</evidence>
<dbReference type="GO" id="GO:0004656">
    <property type="term" value="F:procollagen-proline 4-dioxygenase activity"/>
    <property type="evidence" value="ECO:0007669"/>
    <property type="project" value="InterPro"/>
</dbReference>
<dbReference type="InterPro" id="IPR013547">
    <property type="entry name" value="P4H_N"/>
</dbReference>
<dbReference type="InterPro" id="IPR045054">
    <property type="entry name" value="P4HA-like"/>
</dbReference>
<keyword evidence="6" id="KW-1185">Reference proteome</keyword>
<keyword evidence="4" id="KW-0732">Signal</keyword>
<evidence type="ECO:0000259" key="5">
    <source>
        <dbReference type="Pfam" id="PF08336"/>
    </source>
</evidence>
<dbReference type="GO" id="GO:0046872">
    <property type="term" value="F:metal ion binding"/>
    <property type="evidence" value="ECO:0007669"/>
    <property type="project" value="UniProtKB-KW"/>
</dbReference>
<dbReference type="GO" id="GO:0031418">
    <property type="term" value="F:L-ascorbic acid binding"/>
    <property type="evidence" value="ECO:0007669"/>
    <property type="project" value="UniProtKB-KW"/>
</dbReference>
<keyword evidence="2" id="KW-0847">Vitamin C</keyword>
<reference evidence="7" key="1">
    <citation type="submission" date="2025-08" db="UniProtKB">
        <authorList>
            <consortium name="RefSeq"/>
        </authorList>
    </citation>
    <scope>IDENTIFICATION</scope>
    <source>
        <tissue evidence="7">Whole organism</tissue>
    </source>
</reference>
<evidence type="ECO:0000256" key="1">
    <source>
        <dbReference type="ARBA" id="ARBA00022723"/>
    </source>
</evidence>
<dbReference type="OrthoDB" id="420380at2759"/>
<gene>
    <name evidence="7" type="primary">LOC108666845</name>
</gene>
<dbReference type="KEGG" id="hazt:108666845"/>
<keyword evidence="1" id="KW-0479">Metal-binding</keyword>
<proteinExistence type="predicted"/>